<dbReference type="Gene3D" id="3.10.105.10">
    <property type="entry name" value="Dipeptide-binding Protein, Domain 3"/>
    <property type="match status" value="1"/>
</dbReference>
<evidence type="ECO:0000313" key="2">
    <source>
        <dbReference type="EMBL" id="HIP56737.1"/>
    </source>
</evidence>
<dbReference type="Proteomes" id="UP000605805">
    <property type="component" value="Unassembled WGS sequence"/>
</dbReference>
<reference evidence="2" key="1">
    <citation type="journal article" date="2020" name="ISME J.">
        <title>Gammaproteobacteria mediating utilization of methyl-, sulfur- and petroleum organic compounds in deep ocean hydrothermal plumes.</title>
        <authorList>
            <person name="Zhou Z."/>
            <person name="Liu Y."/>
            <person name="Pan J."/>
            <person name="Cron B.R."/>
            <person name="Toner B.M."/>
            <person name="Anantharaman K."/>
            <person name="Breier J.A."/>
            <person name="Dick G.J."/>
            <person name="Li M."/>
        </authorList>
    </citation>
    <scope>NUCLEOTIDE SEQUENCE</scope>
    <source>
        <strain evidence="2">SZUA-1435</strain>
    </source>
</reference>
<organism evidence="2 3">
    <name type="scientific">Ignisphaera aggregans</name>
    <dbReference type="NCBI Taxonomy" id="334771"/>
    <lineage>
        <taxon>Archaea</taxon>
        <taxon>Thermoproteota</taxon>
        <taxon>Thermoprotei</taxon>
        <taxon>Desulfurococcales</taxon>
        <taxon>Desulfurococcaceae</taxon>
        <taxon>Ignisphaera</taxon>
    </lineage>
</organism>
<protein>
    <recommendedName>
        <fullName evidence="1">Solute-binding protein family 5 domain-containing protein</fullName>
    </recommendedName>
</protein>
<dbReference type="SUPFAM" id="SSF53850">
    <property type="entry name" value="Periplasmic binding protein-like II"/>
    <property type="match status" value="1"/>
</dbReference>
<proteinExistence type="predicted"/>
<dbReference type="EMBL" id="DQTV01000033">
    <property type="protein sequence ID" value="HIP56737.1"/>
    <property type="molecule type" value="Genomic_DNA"/>
</dbReference>
<dbReference type="Pfam" id="PF00496">
    <property type="entry name" value="SBP_bac_5"/>
    <property type="match status" value="1"/>
</dbReference>
<evidence type="ECO:0000313" key="3">
    <source>
        <dbReference type="Proteomes" id="UP000605805"/>
    </source>
</evidence>
<feature type="domain" description="Solute-binding protein family 5" evidence="1">
    <location>
        <begin position="44"/>
        <end position="202"/>
    </location>
</feature>
<comment type="caution">
    <text evidence="2">The sequence shown here is derived from an EMBL/GenBank/DDBJ whole genome shotgun (WGS) entry which is preliminary data.</text>
</comment>
<gene>
    <name evidence="2" type="ORF">EYH02_01495</name>
</gene>
<evidence type="ECO:0000259" key="1">
    <source>
        <dbReference type="Pfam" id="PF00496"/>
    </source>
</evidence>
<accession>A0A833DSX7</accession>
<dbReference type="AlphaFoldDB" id="A0A833DSX7"/>
<feature type="non-terminal residue" evidence="2">
    <location>
        <position position="208"/>
    </location>
</feature>
<name>A0A833DSX7_9CREN</name>
<dbReference type="InterPro" id="IPR000914">
    <property type="entry name" value="SBP_5_dom"/>
</dbReference>
<sequence length="208" mass="23433">MSQPRRALYIALAIALLTLVIVSAIPIAPLYAKEIRGPPTKLVLYDVVTKVEDGIYSVIRGEADIFFWPISRSQLEQLGIKPEELRNVYLIPQASALYALIFNPYSDDKPWGACGIGTSIKDNKTHFNPFALREFRFAMNWLINRKYIVDEIMLGGANPQYTVIGPSHPAYPQIESVIKELGLTPEGDFEKAKKMIEDAFAKARECMR</sequence>